<keyword evidence="2" id="KW-0805">Transcription regulation</keyword>
<dbReference type="SUPFAM" id="SSF46785">
    <property type="entry name" value="Winged helix' DNA-binding domain"/>
    <property type="match status" value="1"/>
</dbReference>
<evidence type="ECO:0000256" key="7">
    <source>
        <dbReference type="SAM" id="Coils"/>
    </source>
</evidence>
<dbReference type="OrthoDB" id="9812645at2"/>
<protein>
    <recommendedName>
        <fullName evidence="6">Pyruvate dehydrogenase complex repressor</fullName>
    </recommendedName>
</protein>
<keyword evidence="1" id="KW-0678">Repressor</keyword>
<feature type="domain" description="HTH gntR-type" evidence="8">
    <location>
        <begin position="9"/>
        <end position="77"/>
    </location>
</feature>
<evidence type="ECO:0000256" key="4">
    <source>
        <dbReference type="ARBA" id="ARBA00023163"/>
    </source>
</evidence>
<dbReference type="InterPro" id="IPR036390">
    <property type="entry name" value="WH_DNA-bd_sf"/>
</dbReference>
<sequence length="234" mass="27053">MRFQKIKPKRVSDEIYRQLKELVLIGELKPGEKLPSERELAVQMGVSRPTLREALQKLEAHGFLKQIQGDGTYVQSAASPVLSQAFTEMLNKDDAMGDLMELRKILETWAAKAAATRATEEEIEQLEEFLNEMEDSERDYESDASFHALISYASHNVLIVHVMNTIYEWITKVTYEVRRHIRPAGGTKEVDTLHRKIFEAIKSRNPEKAYEYMLEHMEYVEKQLEGMNIKVPHS</sequence>
<dbReference type="CDD" id="cd07377">
    <property type="entry name" value="WHTH_GntR"/>
    <property type="match status" value="1"/>
</dbReference>
<dbReference type="InterPro" id="IPR000524">
    <property type="entry name" value="Tscrpt_reg_HTH_GntR"/>
</dbReference>
<dbReference type="InterPro" id="IPR011711">
    <property type="entry name" value="GntR_C"/>
</dbReference>
<keyword evidence="10" id="KW-1185">Reference proteome</keyword>
<evidence type="ECO:0000313" key="9">
    <source>
        <dbReference type="EMBL" id="QAR31850.1"/>
    </source>
</evidence>
<evidence type="ECO:0000256" key="5">
    <source>
        <dbReference type="ARBA" id="ARBA00037357"/>
    </source>
</evidence>
<evidence type="ECO:0000313" key="10">
    <source>
        <dbReference type="Proteomes" id="UP000287502"/>
    </source>
</evidence>
<proteinExistence type="predicted"/>
<dbReference type="PRINTS" id="PR00035">
    <property type="entry name" value="HTHGNTR"/>
</dbReference>
<dbReference type="AlphaFoldDB" id="A0A410JUI5"/>
<evidence type="ECO:0000256" key="2">
    <source>
        <dbReference type="ARBA" id="ARBA00023015"/>
    </source>
</evidence>
<dbReference type="SUPFAM" id="SSF48008">
    <property type="entry name" value="GntR ligand-binding domain-like"/>
    <property type="match status" value="1"/>
</dbReference>
<dbReference type="KEGG" id="gtl:EP073_00050"/>
<reference evidence="9 10" key="1">
    <citation type="submission" date="2019-01" db="EMBL/GenBank/DDBJ databases">
        <title>Geovibrio thiophilus DSM 11263, complete genome.</title>
        <authorList>
            <person name="Spring S."/>
            <person name="Bunk B."/>
            <person name="Sproer C."/>
        </authorList>
    </citation>
    <scope>NUCLEOTIDE SEQUENCE [LARGE SCALE GENOMIC DNA]</scope>
    <source>
        <strain evidence="9 10">DSM 11263</strain>
    </source>
</reference>
<evidence type="ECO:0000256" key="6">
    <source>
        <dbReference type="ARBA" id="ARBA00039592"/>
    </source>
</evidence>
<dbReference type="PANTHER" id="PTHR43537:SF34">
    <property type="entry name" value="PYRUVATE DEHYDROGENASE COMPLEX REPRESSOR"/>
    <property type="match status" value="1"/>
</dbReference>
<dbReference type="GO" id="GO:0003677">
    <property type="term" value="F:DNA binding"/>
    <property type="evidence" value="ECO:0007669"/>
    <property type="project" value="UniProtKB-KW"/>
</dbReference>
<dbReference type="EMBL" id="CP035108">
    <property type="protein sequence ID" value="QAR31850.1"/>
    <property type="molecule type" value="Genomic_DNA"/>
</dbReference>
<feature type="coiled-coil region" evidence="7">
    <location>
        <begin position="116"/>
        <end position="143"/>
    </location>
</feature>
<keyword evidence="7" id="KW-0175">Coiled coil</keyword>
<dbReference type="RefSeq" id="WP_128465137.1">
    <property type="nucleotide sequence ID" value="NZ_CP035108.1"/>
</dbReference>
<dbReference type="PANTHER" id="PTHR43537">
    <property type="entry name" value="TRANSCRIPTIONAL REGULATOR, GNTR FAMILY"/>
    <property type="match status" value="1"/>
</dbReference>
<accession>A0A410JUI5</accession>
<dbReference type="GO" id="GO:0003700">
    <property type="term" value="F:DNA-binding transcription factor activity"/>
    <property type="evidence" value="ECO:0007669"/>
    <property type="project" value="InterPro"/>
</dbReference>
<evidence type="ECO:0000256" key="1">
    <source>
        <dbReference type="ARBA" id="ARBA00022491"/>
    </source>
</evidence>
<dbReference type="Gene3D" id="1.20.120.530">
    <property type="entry name" value="GntR ligand-binding domain-like"/>
    <property type="match status" value="1"/>
</dbReference>
<keyword evidence="4" id="KW-0804">Transcription</keyword>
<evidence type="ECO:0000256" key="3">
    <source>
        <dbReference type="ARBA" id="ARBA00023125"/>
    </source>
</evidence>
<keyword evidence="3" id="KW-0238">DNA-binding</keyword>
<dbReference type="SMART" id="SM00345">
    <property type="entry name" value="HTH_GNTR"/>
    <property type="match status" value="1"/>
</dbReference>
<gene>
    <name evidence="9" type="ORF">EP073_00050</name>
</gene>
<organism evidence="9 10">
    <name type="scientific">Geovibrio thiophilus</name>
    <dbReference type="NCBI Taxonomy" id="139438"/>
    <lineage>
        <taxon>Bacteria</taxon>
        <taxon>Pseudomonadati</taxon>
        <taxon>Deferribacterota</taxon>
        <taxon>Deferribacteres</taxon>
        <taxon>Deferribacterales</taxon>
        <taxon>Geovibrionaceae</taxon>
        <taxon>Geovibrio</taxon>
    </lineage>
</organism>
<dbReference type="SMART" id="SM00895">
    <property type="entry name" value="FCD"/>
    <property type="match status" value="1"/>
</dbReference>
<dbReference type="Pfam" id="PF07729">
    <property type="entry name" value="FCD"/>
    <property type="match status" value="1"/>
</dbReference>
<evidence type="ECO:0000259" key="8">
    <source>
        <dbReference type="PROSITE" id="PS50949"/>
    </source>
</evidence>
<comment type="function">
    <text evidence="5">Transcriptional repressor for the pyruvate dehydrogenase complex genes aceEF and lpd.</text>
</comment>
<dbReference type="PROSITE" id="PS50949">
    <property type="entry name" value="HTH_GNTR"/>
    <property type="match status" value="1"/>
</dbReference>
<dbReference type="Proteomes" id="UP000287502">
    <property type="component" value="Chromosome"/>
</dbReference>
<dbReference type="Pfam" id="PF00392">
    <property type="entry name" value="GntR"/>
    <property type="match status" value="1"/>
</dbReference>
<dbReference type="InterPro" id="IPR036388">
    <property type="entry name" value="WH-like_DNA-bd_sf"/>
</dbReference>
<dbReference type="InterPro" id="IPR008920">
    <property type="entry name" value="TF_FadR/GntR_C"/>
</dbReference>
<dbReference type="Gene3D" id="1.10.10.10">
    <property type="entry name" value="Winged helix-like DNA-binding domain superfamily/Winged helix DNA-binding domain"/>
    <property type="match status" value="1"/>
</dbReference>
<name>A0A410JUI5_9BACT</name>